<dbReference type="InterPro" id="IPR016161">
    <property type="entry name" value="Ald_DH/histidinol_DH"/>
</dbReference>
<gene>
    <name evidence="5" type="ORF">ACH5RR_015078</name>
</gene>
<keyword evidence="3" id="KW-0520">NAD</keyword>
<keyword evidence="2" id="KW-0560">Oxidoreductase</keyword>
<evidence type="ECO:0000313" key="6">
    <source>
        <dbReference type="Proteomes" id="UP001630127"/>
    </source>
</evidence>
<evidence type="ECO:0000256" key="3">
    <source>
        <dbReference type="ARBA" id="ARBA00023027"/>
    </source>
</evidence>
<comment type="similarity">
    <text evidence="1">Belongs to the aldehyde dehydrogenase family.</text>
</comment>
<dbReference type="SUPFAM" id="SSF53720">
    <property type="entry name" value="ALDH-like"/>
    <property type="match status" value="1"/>
</dbReference>
<comment type="caution">
    <text evidence="5">The sequence shown here is derived from an EMBL/GenBank/DDBJ whole genome shotgun (WGS) entry which is preliminary data.</text>
</comment>
<name>A0ABD2ZSX3_9GENT</name>
<protein>
    <recommendedName>
        <fullName evidence="4">Aldehyde dehydrogenase domain-containing protein</fullName>
    </recommendedName>
</protein>
<dbReference type="InterPro" id="IPR016162">
    <property type="entry name" value="Ald_DH_N"/>
</dbReference>
<dbReference type="Pfam" id="PF00171">
    <property type="entry name" value="Aldedh"/>
    <property type="match status" value="1"/>
</dbReference>
<dbReference type="Proteomes" id="UP001630127">
    <property type="component" value="Unassembled WGS sequence"/>
</dbReference>
<dbReference type="EMBL" id="JBJUIK010000007">
    <property type="protein sequence ID" value="KAL3522244.1"/>
    <property type="molecule type" value="Genomic_DNA"/>
</dbReference>
<dbReference type="PANTHER" id="PTHR43521:SF1">
    <property type="entry name" value="ALPHA-AMINOADIPIC SEMIALDEHYDE DEHYDROGENASE"/>
    <property type="match status" value="1"/>
</dbReference>
<dbReference type="PANTHER" id="PTHR43521">
    <property type="entry name" value="ALPHA-AMINOADIPIC SEMIALDEHYDE DEHYDROGENASE"/>
    <property type="match status" value="1"/>
</dbReference>
<proteinExistence type="inferred from homology"/>
<sequence length="292" mass="32258">MTLNLIQNYTKWIKNAGVSSALGVNIVNNEIEDIAKNEAHKSANVNSLSYECNMKHCNYGTTIDSSNFEDDLDVILALKRGDIFRQIGDAWRSKLQQHGRLVSHEMGKMLAKGLGEIQEIIDMCDFAVGLCQQLNGLITPAECPNPMMLEMWNSLGVVGVITAFNFSHVVLGWNACIALVCGDYVVWEGAIFTTFYGGANIWQTMAKDANNPLVSITTLKEAIEINNSVPQGLSSSIFTHTPERVVIDSSSVAYHDEIVIHHYVVAAMMVFLYPPPQVILIQHGRKTFLVPA</sequence>
<evidence type="ECO:0000256" key="2">
    <source>
        <dbReference type="ARBA" id="ARBA00023002"/>
    </source>
</evidence>
<accession>A0ABD2ZSX3</accession>
<dbReference type="InterPro" id="IPR044638">
    <property type="entry name" value="ALDH7A1-like"/>
</dbReference>
<feature type="domain" description="Aldehyde dehydrogenase" evidence="4">
    <location>
        <begin position="78"/>
        <end position="195"/>
    </location>
</feature>
<evidence type="ECO:0000259" key="4">
    <source>
        <dbReference type="Pfam" id="PF00171"/>
    </source>
</evidence>
<keyword evidence="6" id="KW-1185">Reference proteome</keyword>
<evidence type="ECO:0000313" key="5">
    <source>
        <dbReference type="EMBL" id="KAL3522244.1"/>
    </source>
</evidence>
<reference evidence="5 6" key="1">
    <citation type="submission" date="2024-11" db="EMBL/GenBank/DDBJ databases">
        <title>A near-complete genome assembly of Cinchona calisaya.</title>
        <authorList>
            <person name="Lian D.C."/>
            <person name="Zhao X.W."/>
            <person name="Wei L."/>
        </authorList>
    </citation>
    <scope>NUCLEOTIDE SEQUENCE [LARGE SCALE GENOMIC DNA]</scope>
    <source>
        <tissue evidence="5">Nenye</tissue>
    </source>
</reference>
<organism evidence="5 6">
    <name type="scientific">Cinchona calisaya</name>
    <dbReference type="NCBI Taxonomy" id="153742"/>
    <lineage>
        <taxon>Eukaryota</taxon>
        <taxon>Viridiplantae</taxon>
        <taxon>Streptophyta</taxon>
        <taxon>Embryophyta</taxon>
        <taxon>Tracheophyta</taxon>
        <taxon>Spermatophyta</taxon>
        <taxon>Magnoliopsida</taxon>
        <taxon>eudicotyledons</taxon>
        <taxon>Gunneridae</taxon>
        <taxon>Pentapetalae</taxon>
        <taxon>asterids</taxon>
        <taxon>lamiids</taxon>
        <taxon>Gentianales</taxon>
        <taxon>Rubiaceae</taxon>
        <taxon>Cinchonoideae</taxon>
        <taxon>Cinchoneae</taxon>
        <taxon>Cinchona</taxon>
    </lineage>
</organism>
<dbReference type="AlphaFoldDB" id="A0ABD2ZSX3"/>
<evidence type="ECO:0000256" key="1">
    <source>
        <dbReference type="ARBA" id="ARBA00009986"/>
    </source>
</evidence>
<dbReference type="Gene3D" id="3.40.605.10">
    <property type="entry name" value="Aldehyde Dehydrogenase, Chain A, domain 1"/>
    <property type="match status" value="1"/>
</dbReference>
<dbReference type="GO" id="GO:0016491">
    <property type="term" value="F:oxidoreductase activity"/>
    <property type="evidence" value="ECO:0007669"/>
    <property type="project" value="UniProtKB-KW"/>
</dbReference>
<dbReference type="InterPro" id="IPR015590">
    <property type="entry name" value="Aldehyde_DH_dom"/>
</dbReference>